<keyword evidence="6" id="KW-0418">Kinase</keyword>
<feature type="binding site" evidence="4">
    <location>
        <position position="49"/>
    </location>
    <ligand>
        <name>ATP</name>
        <dbReference type="ChEBI" id="CHEBI:30616"/>
    </ligand>
</feature>
<comment type="caution">
    <text evidence="6">The sequence shown here is derived from an EMBL/GenBank/DDBJ whole genome shotgun (WGS) entry which is preliminary data.</text>
</comment>
<dbReference type="PANTHER" id="PTHR47989">
    <property type="entry name" value="OS01G0750732 PROTEIN"/>
    <property type="match status" value="1"/>
</dbReference>
<dbReference type="InterPro" id="IPR001245">
    <property type="entry name" value="Ser-Thr/Tyr_kinase_cat_dom"/>
</dbReference>
<dbReference type="PROSITE" id="PS50011">
    <property type="entry name" value="PROTEIN_KINASE_DOM"/>
    <property type="match status" value="1"/>
</dbReference>
<dbReference type="Proteomes" id="UP000187406">
    <property type="component" value="Unassembled WGS sequence"/>
</dbReference>
<keyword evidence="3 4" id="KW-0067">ATP-binding</keyword>
<dbReference type="SUPFAM" id="SSF56112">
    <property type="entry name" value="Protein kinase-like (PK-like)"/>
    <property type="match status" value="1"/>
</dbReference>
<dbReference type="InParanoid" id="A0A1Q3D9T7"/>
<evidence type="ECO:0000256" key="3">
    <source>
        <dbReference type="ARBA" id="ARBA00022840"/>
    </source>
</evidence>
<reference evidence="7" key="1">
    <citation type="submission" date="2016-04" db="EMBL/GenBank/DDBJ databases">
        <title>Cephalotus genome sequencing.</title>
        <authorList>
            <person name="Fukushima K."/>
            <person name="Hasebe M."/>
            <person name="Fang X."/>
        </authorList>
    </citation>
    <scope>NUCLEOTIDE SEQUENCE [LARGE SCALE GENOMIC DNA]</scope>
    <source>
        <strain evidence="7">cv. St1</strain>
    </source>
</reference>
<evidence type="ECO:0000256" key="2">
    <source>
        <dbReference type="ARBA" id="ARBA00022741"/>
    </source>
</evidence>
<name>A0A1Q3D9T7_CEPFO</name>
<dbReference type="GO" id="GO:0004674">
    <property type="term" value="F:protein serine/threonine kinase activity"/>
    <property type="evidence" value="ECO:0007669"/>
    <property type="project" value="UniProtKB-KW"/>
</dbReference>
<dbReference type="InterPro" id="IPR000719">
    <property type="entry name" value="Prot_kinase_dom"/>
</dbReference>
<evidence type="ECO:0000259" key="5">
    <source>
        <dbReference type="PROSITE" id="PS50011"/>
    </source>
</evidence>
<dbReference type="FunFam" id="3.30.200.20:FF:000415">
    <property type="entry name" value="receptor-like serine/threonine-protein kinase NCRK"/>
    <property type="match status" value="1"/>
</dbReference>
<evidence type="ECO:0000313" key="6">
    <source>
        <dbReference type="EMBL" id="GAV89230.1"/>
    </source>
</evidence>
<keyword evidence="1" id="KW-0723">Serine/threonine-protein kinase</keyword>
<feature type="domain" description="Protein kinase" evidence="5">
    <location>
        <begin position="21"/>
        <end position="102"/>
    </location>
</feature>
<dbReference type="OrthoDB" id="1924358at2759"/>
<dbReference type="InterPro" id="IPR011009">
    <property type="entry name" value="Kinase-like_dom_sf"/>
</dbReference>
<dbReference type="PANTHER" id="PTHR47989:SF62">
    <property type="entry name" value="OS05G0423500 PROTEIN"/>
    <property type="match status" value="1"/>
</dbReference>
<organism evidence="6 7">
    <name type="scientific">Cephalotus follicularis</name>
    <name type="common">Albany pitcher plant</name>
    <dbReference type="NCBI Taxonomy" id="3775"/>
    <lineage>
        <taxon>Eukaryota</taxon>
        <taxon>Viridiplantae</taxon>
        <taxon>Streptophyta</taxon>
        <taxon>Embryophyta</taxon>
        <taxon>Tracheophyta</taxon>
        <taxon>Spermatophyta</taxon>
        <taxon>Magnoliopsida</taxon>
        <taxon>eudicotyledons</taxon>
        <taxon>Gunneridae</taxon>
        <taxon>Pentapetalae</taxon>
        <taxon>rosids</taxon>
        <taxon>fabids</taxon>
        <taxon>Oxalidales</taxon>
        <taxon>Cephalotaceae</taxon>
        <taxon>Cephalotus</taxon>
    </lineage>
</organism>
<evidence type="ECO:0000256" key="1">
    <source>
        <dbReference type="ARBA" id="ARBA00022527"/>
    </source>
</evidence>
<dbReference type="Gene3D" id="3.30.200.20">
    <property type="entry name" value="Phosphorylase Kinase, domain 1"/>
    <property type="match status" value="1"/>
</dbReference>
<dbReference type="InterPro" id="IPR017441">
    <property type="entry name" value="Protein_kinase_ATP_BS"/>
</dbReference>
<gene>
    <name evidence="6" type="ORF">CFOL_v3_32648</name>
</gene>
<protein>
    <submittedName>
        <fullName evidence="6">Pkinase_Tyr domain-containing protein</fullName>
    </submittedName>
</protein>
<evidence type="ECO:0000256" key="4">
    <source>
        <dbReference type="PROSITE-ProRule" id="PRU10141"/>
    </source>
</evidence>
<dbReference type="PROSITE" id="PS00107">
    <property type="entry name" value="PROTEIN_KINASE_ATP"/>
    <property type="match status" value="1"/>
</dbReference>
<evidence type="ECO:0000313" key="7">
    <source>
        <dbReference type="Proteomes" id="UP000187406"/>
    </source>
</evidence>
<keyword evidence="7" id="KW-1185">Reference proteome</keyword>
<dbReference type="AlphaFoldDB" id="A0A1Q3D9T7"/>
<sequence>MNIDGVRDFSFKEIVSATNNFDRSTQVGQGGYGKVYRGILCDITVVAVKHAEEGSLQDQTEFLKEIMLLSRLHHRNLVSLFGYSDEEREQMLVYEFMPNGTL</sequence>
<accession>A0A1Q3D9T7</accession>
<dbReference type="STRING" id="3775.A0A1Q3D9T7"/>
<dbReference type="Pfam" id="PF07714">
    <property type="entry name" value="PK_Tyr_Ser-Thr"/>
    <property type="match status" value="1"/>
</dbReference>
<dbReference type="GO" id="GO:0005524">
    <property type="term" value="F:ATP binding"/>
    <property type="evidence" value="ECO:0007669"/>
    <property type="project" value="UniProtKB-UniRule"/>
</dbReference>
<keyword evidence="6" id="KW-0808">Transferase</keyword>
<dbReference type="EMBL" id="BDDD01005338">
    <property type="protein sequence ID" value="GAV89230.1"/>
    <property type="molecule type" value="Genomic_DNA"/>
</dbReference>
<proteinExistence type="predicted"/>
<keyword evidence="2 4" id="KW-0547">Nucleotide-binding</keyword>